<feature type="signal peptide" evidence="1">
    <location>
        <begin position="1"/>
        <end position="24"/>
    </location>
</feature>
<reference evidence="2 3" key="1">
    <citation type="submission" date="2019-05" db="EMBL/GenBank/DDBJ databases">
        <title>Emergence of the Ug99 lineage of the wheat stem rust pathogen through somatic hybridization.</title>
        <authorList>
            <person name="Li F."/>
            <person name="Upadhyaya N.M."/>
            <person name="Sperschneider J."/>
            <person name="Matny O."/>
            <person name="Nguyen-Phuc H."/>
            <person name="Mago R."/>
            <person name="Raley C."/>
            <person name="Miller M.E."/>
            <person name="Silverstein K.A.T."/>
            <person name="Henningsen E."/>
            <person name="Hirsch C.D."/>
            <person name="Visser B."/>
            <person name="Pretorius Z.A."/>
            <person name="Steffenson B.J."/>
            <person name="Schwessinger B."/>
            <person name="Dodds P.N."/>
            <person name="Figueroa M."/>
        </authorList>
    </citation>
    <scope>NUCLEOTIDE SEQUENCE [LARGE SCALE GENOMIC DNA]</scope>
    <source>
        <strain evidence="2 3">Ug99</strain>
    </source>
</reference>
<proteinExistence type="predicted"/>
<evidence type="ECO:0000313" key="3">
    <source>
        <dbReference type="Proteomes" id="UP000325313"/>
    </source>
</evidence>
<organism evidence="2 3">
    <name type="scientific">Puccinia graminis f. sp. tritici</name>
    <dbReference type="NCBI Taxonomy" id="56615"/>
    <lineage>
        <taxon>Eukaryota</taxon>
        <taxon>Fungi</taxon>
        <taxon>Dikarya</taxon>
        <taxon>Basidiomycota</taxon>
        <taxon>Pucciniomycotina</taxon>
        <taxon>Pucciniomycetes</taxon>
        <taxon>Pucciniales</taxon>
        <taxon>Pucciniaceae</taxon>
        <taxon>Puccinia</taxon>
    </lineage>
</organism>
<feature type="chain" id="PRO_5023019790" evidence="1">
    <location>
        <begin position="25"/>
        <end position="56"/>
    </location>
</feature>
<gene>
    <name evidence="2" type="ORF">PGTUg99_016917</name>
</gene>
<accession>A0A5B0RDZ9</accession>
<evidence type="ECO:0000313" key="2">
    <source>
        <dbReference type="EMBL" id="KAA1123155.1"/>
    </source>
</evidence>
<keyword evidence="1" id="KW-0732">Signal</keyword>
<evidence type="ECO:0000256" key="1">
    <source>
        <dbReference type="SAM" id="SignalP"/>
    </source>
</evidence>
<dbReference type="Proteomes" id="UP000325313">
    <property type="component" value="Unassembled WGS sequence"/>
</dbReference>
<dbReference type="AlphaFoldDB" id="A0A5B0RDZ9"/>
<dbReference type="EMBL" id="VDEP01000211">
    <property type="protein sequence ID" value="KAA1123155.1"/>
    <property type="molecule type" value="Genomic_DNA"/>
</dbReference>
<sequence>MLIFAAAAFSVVCCLLSSSSYVSGINARFFLNPSSSSSPFPSNPPATLGSFFKEIG</sequence>
<name>A0A5B0RDZ9_PUCGR</name>
<protein>
    <submittedName>
        <fullName evidence="2">Uncharacterized protein</fullName>
    </submittedName>
</protein>
<comment type="caution">
    <text evidence="2">The sequence shown here is derived from an EMBL/GenBank/DDBJ whole genome shotgun (WGS) entry which is preliminary data.</text>
</comment>